<accession>A0A0F9Q9K2</accession>
<organism evidence="1">
    <name type="scientific">marine sediment metagenome</name>
    <dbReference type="NCBI Taxonomy" id="412755"/>
    <lineage>
        <taxon>unclassified sequences</taxon>
        <taxon>metagenomes</taxon>
        <taxon>ecological metagenomes</taxon>
    </lineage>
</organism>
<gene>
    <name evidence="1" type="ORF">LCGC14_0745730</name>
</gene>
<evidence type="ECO:0000313" key="1">
    <source>
        <dbReference type="EMBL" id="KKN39189.1"/>
    </source>
</evidence>
<name>A0A0F9Q9K2_9ZZZZ</name>
<comment type="caution">
    <text evidence="1">The sequence shown here is derived from an EMBL/GenBank/DDBJ whole genome shotgun (WGS) entry which is preliminary data.</text>
</comment>
<proteinExistence type="predicted"/>
<sequence length="42" mass="4467">MSLNAIPGRIPTSTFANGSCHIIPAFGNVSVFETEEGLIIFD</sequence>
<feature type="non-terminal residue" evidence="1">
    <location>
        <position position="42"/>
    </location>
</feature>
<dbReference type="AlphaFoldDB" id="A0A0F9Q9K2"/>
<dbReference type="EMBL" id="LAZR01001777">
    <property type="protein sequence ID" value="KKN39189.1"/>
    <property type="molecule type" value="Genomic_DNA"/>
</dbReference>
<reference evidence="1" key="1">
    <citation type="journal article" date="2015" name="Nature">
        <title>Complex archaea that bridge the gap between prokaryotes and eukaryotes.</title>
        <authorList>
            <person name="Spang A."/>
            <person name="Saw J.H."/>
            <person name="Jorgensen S.L."/>
            <person name="Zaremba-Niedzwiedzka K."/>
            <person name="Martijn J."/>
            <person name="Lind A.E."/>
            <person name="van Eijk R."/>
            <person name="Schleper C."/>
            <person name="Guy L."/>
            <person name="Ettema T.J."/>
        </authorList>
    </citation>
    <scope>NUCLEOTIDE SEQUENCE</scope>
</reference>
<protein>
    <submittedName>
        <fullName evidence="1">Uncharacterized protein</fullName>
    </submittedName>
</protein>